<evidence type="ECO:0000256" key="1">
    <source>
        <dbReference type="SAM" id="MobiDB-lite"/>
    </source>
</evidence>
<feature type="transmembrane region" description="Helical" evidence="2">
    <location>
        <begin position="72"/>
        <end position="94"/>
    </location>
</feature>
<sequence>MTADHHDQGPDGDRQRLGVHGSHGPVDTSSGDPVTPGQAQVGEAGREHAAGENDTASEASYYRATQKTGARLALGTIAVPVVLIVIVAIAMILLRP</sequence>
<proteinExistence type="predicted"/>
<dbReference type="EMBL" id="JBHLWQ010000172">
    <property type="protein sequence ID" value="MFC0202140.1"/>
    <property type="molecule type" value="Genomic_DNA"/>
</dbReference>
<evidence type="ECO:0000313" key="3">
    <source>
        <dbReference type="EMBL" id="MFC0202140.1"/>
    </source>
</evidence>
<feature type="region of interest" description="Disordered" evidence="1">
    <location>
        <begin position="1"/>
        <end position="57"/>
    </location>
</feature>
<keyword evidence="2" id="KW-0812">Transmembrane</keyword>
<protein>
    <submittedName>
        <fullName evidence="3">Uncharacterized protein</fullName>
    </submittedName>
</protein>
<name>A0ABV6CN04_9RHOB</name>
<organism evidence="3 4">
    <name type="scientific">Paracoccus rhizosphaerae</name>
    <dbReference type="NCBI Taxonomy" id="1133347"/>
    <lineage>
        <taxon>Bacteria</taxon>
        <taxon>Pseudomonadati</taxon>
        <taxon>Pseudomonadota</taxon>
        <taxon>Alphaproteobacteria</taxon>
        <taxon>Rhodobacterales</taxon>
        <taxon>Paracoccaceae</taxon>
        <taxon>Paracoccus</taxon>
    </lineage>
</organism>
<keyword evidence="4" id="KW-1185">Reference proteome</keyword>
<reference evidence="3 4" key="1">
    <citation type="submission" date="2024-09" db="EMBL/GenBank/DDBJ databases">
        <authorList>
            <person name="Sun Q."/>
            <person name="Mori K."/>
        </authorList>
    </citation>
    <scope>NUCLEOTIDE SEQUENCE [LARGE SCALE GENOMIC DNA]</scope>
    <source>
        <strain evidence="3 4">CCM 7904</strain>
    </source>
</reference>
<evidence type="ECO:0000313" key="4">
    <source>
        <dbReference type="Proteomes" id="UP001589795"/>
    </source>
</evidence>
<gene>
    <name evidence="3" type="ORF">ACFFIZ_17965</name>
</gene>
<comment type="caution">
    <text evidence="3">The sequence shown here is derived from an EMBL/GenBank/DDBJ whole genome shotgun (WGS) entry which is preliminary data.</text>
</comment>
<accession>A0ABV6CN04</accession>
<dbReference type="Proteomes" id="UP001589795">
    <property type="component" value="Unassembled WGS sequence"/>
</dbReference>
<dbReference type="RefSeq" id="WP_265507487.1">
    <property type="nucleotide sequence ID" value="NZ_JAOTBE010000033.1"/>
</dbReference>
<feature type="compositionally biased region" description="Basic and acidic residues" evidence="1">
    <location>
        <begin position="1"/>
        <end position="16"/>
    </location>
</feature>
<keyword evidence="2" id="KW-1133">Transmembrane helix</keyword>
<keyword evidence="2" id="KW-0472">Membrane</keyword>
<evidence type="ECO:0000256" key="2">
    <source>
        <dbReference type="SAM" id="Phobius"/>
    </source>
</evidence>